<feature type="non-terminal residue" evidence="1">
    <location>
        <position position="1"/>
    </location>
</feature>
<gene>
    <name evidence="1" type="ORF">METZ01_LOCUS79167</name>
</gene>
<reference evidence="1" key="1">
    <citation type="submission" date="2018-05" db="EMBL/GenBank/DDBJ databases">
        <authorList>
            <person name="Lanie J.A."/>
            <person name="Ng W.-L."/>
            <person name="Kazmierczak K.M."/>
            <person name="Andrzejewski T.M."/>
            <person name="Davidsen T.M."/>
            <person name="Wayne K.J."/>
            <person name="Tettelin H."/>
            <person name="Glass J.I."/>
            <person name="Rusch D."/>
            <person name="Podicherti R."/>
            <person name="Tsui H.-C.T."/>
            <person name="Winkler M.E."/>
        </authorList>
    </citation>
    <scope>NUCLEOTIDE SEQUENCE</scope>
</reference>
<protein>
    <recommendedName>
        <fullName evidence="2">Ketopantoate reductase C-terminal domain-containing protein</fullName>
    </recommendedName>
</protein>
<accession>A0A381UHV5</accession>
<dbReference type="AlphaFoldDB" id="A0A381UHV5"/>
<proteinExistence type="predicted"/>
<dbReference type="EMBL" id="UINC01006237">
    <property type="protein sequence ID" value="SVA26313.1"/>
    <property type="molecule type" value="Genomic_DNA"/>
</dbReference>
<evidence type="ECO:0000313" key="1">
    <source>
        <dbReference type="EMBL" id="SVA26313.1"/>
    </source>
</evidence>
<organism evidence="1">
    <name type="scientific">marine metagenome</name>
    <dbReference type="NCBI Taxonomy" id="408172"/>
    <lineage>
        <taxon>unclassified sequences</taxon>
        <taxon>metagenomes</taxon>
        <taxon>ecological metagenomes</taxon>
    </lineage>
</organism>
<evidence type="ECO:0008006" key="2">
    <source>
        <dbReference type="Google" id="ProtNLM"/>
    </source>
</evidence>
<sequence length="290" mass="31926">PGIVSAGGPEDADPSDYDLIVLAMQEPQYRVPAVKDLLSRVGASGRPCMSIMNMPPLSFLRRIPAVDGEAVRGCYTDASVWDNVDPSLITLCSPDPQAFRPPEEKCNVLQVGLPTNFKAARFESDDHTAILRKLEEDIQGIHYNIVGKEVELPVKLRVHDSVFVPLAKWCMLLAGNYRCVQAKEMIPIREAVHTNLDTSESLYNWVADLCVSLGGDHADLVPFEKYAKAALSLQKPSSAARALVAKAPYIERVDKLVQALAESRGMQSDEVDRTVELVDGWLARNREEAA</sequence>
<name>A0A381UHV5_9ZZZZ</name>